<dbReference type="OrthoDB" id="26525at2759"/>
<evidence type="ECO:0000313" key="5">
    <source>
        <dbReference type="Proteomes" id="UP000274131"/>
    </source>
</evidence>
<dbReference type="PANTHER" id="PTHR23048">
    <property type="entry name" value="MYOSIN LIGHT CHAIN 1, 3"/>
    <property type="match status" value="1"/>
</dbReference>
<accession>A0A0N4VFG7</accession>
<keyword evidence="1" id="KW-0677">Repeat</keyword>
<dbReference type="FunFam" id="1.10.238.10:FF:000178">
    <property type="entry name" value="Calmodulin-2 A"/>
    <property type="match status" value="1"/>
</dbReference>
<keyword evidence="2" id="KW-0106">Calcium</keyword>
<organism evidence="6">
    <name type="scientific">Enterobius vermicularis</name>
    <name type="common">Human pinworm</name>
    <dbReference type="NCBI Taxonomy" id="51028"/>
    <lineage>
        <taxon>Eukaryota</taxon>
        <taxon>Metazoa</taxon>
        <taxon>Ecdysozoa</taxon>
        <taxon>Nematoda</taxon>
        <taxon>Chromadorea</taxon>
        <taxon>Rhabditida</taxon>
        <taxon>Spirurina</taxon>
        <taxon>Oxyuridomorpha</taxon>
        <taxon>Oxyuroidea</taxon>
        <taxon>Oxyuridae</taxon>
        <taxon>Enterobius</taxon>
    </lineage>
</organism>
<dbReference type="EMBL" id="UXUI01009682">
    <property type="protein sequence ID" value="VDD94147.1"/>
    <property type="molecule type" value="Genomic_DNA"/>
</dbReference>
<dbReference type="SUPFAM" id="SSF47473">
    <property type="entry name" value="EF-hand"/>
    <property type="match status" value="1"/>
</dbReference>
<reference evidence="6" key="1">
    <citation type="submission" date="2017-02" db="UniProtKB">
        <authorList>
            <consortium name="WormBaseParasite"/>
        </authorList>
    </citation>
    <scope>IDENTIFICATION</scope>
</reference>
<dbReference type="PROSITE" id="PS00018">
    <property type="entry name" value="EF_HAND_1"/>
    <property type="match status" value="2"/>
</dbReference>
<dbReference type="STRING" id="51028.A0A0N4VFG7"/>
<dbReference type="CDD" id="cd00051">
    <property type="entry name" value="EFh"/>
    <property type="match status" value="1"/>
</dbReference>
<sequence>MQPLQNGITITTQFQDGNGTISISELGVAMRSLGQNPTEQEIIDIINEVDIDGNGQIEFPEFCVMMKRIMKETDQEMIREAFRVHMGMQFDDYEVDEMMREIDVDGNGEIDYEEFVKMMSDNSNQLQN</sequence>
<feature type="domain" description="EF-hand" evidence="3">
    <location>
        <begin position="94"/>
        <end position="125"/>
    </location>
</feature>
<evidence type="ECO:0000256" key="1">
    <source>
        <dbReference type="ARBA" id="ARBA00022737"/>
    </source>
</evidence>
<dbReference type="InterPro" id="IPR050230">
    <property type="entry name" value="CALM/Myosin/TropC-like"/>
</dbReference>
<feature type="domain" description="EF-hand" evidence="3">
    <location>
        <begin position="15"/>
        <end position="36"/>
    </location>
</feature>
<protein>
    <submittedName>
        <fullName evidence="6">Calmodulin</fullName>
    </submittedName>
</protein>
<dbReference type="GO" id="GO:0005509">
    <property type="term" value="F:calcium ion binding"/>
    <property type="evidence" value="ECO:0007669"/>
    <property type="project" value="InterPro"/>
</dbReference>
<dbReference type="AlphaFoldDB" id="A0A0N4VFG7"/>
<evidence type="ECO:0000256" key="2">
    <source>
        <dbReference type="ARBA" id="ARBA00022837"/>
    </source>
</evidence>
<dbReference type="PROSITE" id="PS50222">
    <property type="entry name" value="EF_HAND_2"/>
    <property type="match status" value="3"/>
</dbReference>
<feature type="domain" description="EF-hand" evidence="3">
    <location>
        <begin position="37"/>
        <end position="72"/>
    </location>
</feature>
<keyword evidence="5" id="KW-1185">Reference proteome</keyword>
<evidence type="ECO:0000259" key="3">
    <source>
        <dbReference type="PROSITE" id="PS50222"/>
    </source>
</evidence>
<proteinExistence type="predicted"/>
<evidence type="ECO:0000313" key="4">
    <source>
        <dbReference type="EMBL" id="VDD94147.1"/>
    </source>
</evidence>
<dbReference type="WBParaSite" id="EVEC_0000948801-mRNA-1">
    <property type="protein sequence ID" value="EVEC_0000948801-mRNA-1"/>
    <property type="gene ID" value="EVEC_0000948801"/>
</dbReference>
<dbReference type="InterPro" id="IPR002048">
    <property type="entry name" value="EF_hand_dom"/>
</dbReference>
<dbReference type="Proteomes" id="UP000274131">
    <property type="component" value="Unassembled WGS sequence"/>
</dbReference>
<dbReference type="InterPro" id="IPR018247">
    <property type="entry name" value="EF_Hand_1_Ca_BS"/>
</dbReference>
<dbReference type="InterPro" id="IPR011992">
    <property type="entry name" value="EF-hand-dom_pair"/>
</dbReference>
<gene>
    <name evidence="4" type="ORF">EVEC_LOCUS8898</name>
</gene>
<reference evidence="4 5" key="2">
    <citation type="submission" date="2018-10" db="EMBL/GenBank/DDBJ databases">
        <authorList>
            <consortium name="Pathogen Informatics"/>
        </authorList>
    </citation>
    <scope>NUCLEOTIDE SEQUENCE [LARGE SCALE GENOMIC DNA]</scope>
</reference>
<dbReference type="PANTHER" id="PTHR23048:SF0">
    <property type="entry name" value="CALMODULIN LIKE 3"/>
    <property type="match status" value="1"/>
</dbReference>
<dbReference type="GO" id="GO:0016460">
    <property type="term" value="C:myosin II complex"/>
    <property type="evidence" value="ECO:0007669"/>
    <property type="project" value="TreeGrafter"/>
</dbReference>
<name>A0A0N4VFG7_ENTVE</name>
<dbReference type="Pfam" id="PF13499">
    <property type="entry name" value="EF-hand_7"/>
    <property type="match status" value="2"/>
</dbReference>
<dbReference type="Gene3D" id="1.10.238.10">
    <property type="entry name" value="EF-hand"/>
    <property type="match status" value="2"/>
</dbReference>
<evidence type="ECO:0000313" key="6">
    <source>
        <dbReference type="WBParaSite" id="EVEC_0000948801-mRNA-1"/>
    </source>
</evidence>
<dbReference type="SMART" id="SM00054">
    <property type="entry name" value="EFh"/>
    <property type="match status" value="3"/>
</dbReference>